<keyword evidence="1" id="KW-1133">Transmembrane helix</keyword>
<dbReference type="EMBL" id="MEUV01000008">
    <property type="protein sequence ID" value="OGC46304.1"/>
    <property type="molecule type" value="Genomic_DNA"/>
</dbReference>
<keyword evidence="1" id="KW-0472">Membrane</keyword>
<feature type="transmembrane region" description="Helical" evidence="1">
    <location>
        <begin position="12"/>
        <end position="33"/>
    </location>
</feature>
<dbReference type="AlphaFoldDB" id="A0A1F4UMX3"/>
<organism evidence="2 3">
    <name type="scientific">candidate division WWE3 bacterium RBG_19FT_COMBO_34_6</name>
    <dbReference type="NCBI Taxonomy" id="1802612"/>
    <lineage>
        <taxon>Bacteria</taxon>
        <taxon>Katanobacteria</taxon>
    </lineage>
</organism>
<name>A0A1F4UMX3_UNCKA</name>
<evidence type="ECO:0000256" key="1">
    <source>
        <dbReference type="SAM" id="Phobius"/>
    </source>
</evidence>
<proteinExistence type="predicted"/>
<evidence type="ECO:0000313" key="2">
    <source>
        <dbReference type="EMBL" id="OGC46304.1"/>
    </source>
</evidence>
<dbReference type="Proteomes" id="UP000178615">
    <property type="component" value="Unassembled WGS sequence"/>
</dbReference>
<evidence type="ECO:0000313" key="3">
    <source>
        <dbReference type="Proteomes" id="UP000178615"/>
    </source>
</evidence>
<gene>
    <name evidence="2" type="ORF">A2V49_00370</name>
</gene>
<keyword evidence="1" id="KW-0812">Transmembrane</keyword>
<comment type="caution">
    <text evidence="2">The sequence shown here is derived from an EMBL/GenBank/DDBJ whole genome shotgun (WGS) entry which is preliminary data.</text>
</comment>
<reference evidence="2 3" key="1">
    <citation type="journal article" date="2016" name="Nat. Commun.">
        <title>Thousands of microbial genomes shed light on interconnected biogeochemical processes in an aquifer system.</title>
        <authorList>
            <person name="Anantharaman K."/>
            <person name="Brown C.T."/>
            <person name="Hug L.A."/>
            <person name="Sharon I."/>
            <person name="Castelle C.J."/>
            <person name="Probst A.J."/>
            <person name="Thomas B.C."/>
            <person name="Singh A."/>
            <person name="Wilkins M.J."/>
            <person name="Karaoz U."/>
            <person name="Brodie E.L."/>
            <person name="Williams K.H."/>
            <person name="Hubbard S.S."/>
            <person name="Banfield J.F."/>
        </authorList>
    </citation>
    <scope>NUCLEOTIDE SEQUENCE [LARGE SCALE GENOMIC DNA]</scope>
</reference>
<sequence length="120" mass="12620">MGILSALEFIGKLILGVGFGIVFMIIAGFTSAGLGDSFCTAYHPNGYSLPKRIVIILLMLIFAGLSISSFPYSLSWAGASKGVYWGGTIISVIIFSALNLVACIFMGLTAVEPDPYGDNS</sequence>
<feature type="transmembrane region" description="Helical" evidence="1">
    <location>
        <begin position="84"/>
        <end position="111"/>
    </location>
</feature>
<accession>A0A1F4UMX3</accession>
<protein>
    <submittedName>
        <fullName evidence="2">Uncharacterized protein</fullName>
    </submittedName>
</protein>
<feature type="transmembrane region" description="Helical" evidence="1">
    <location>
        <begin position="53"/>
        <end position="72"/>
    </location>
</feature>